<feature type="transmembrane region" description="Helical" evidence="3">
    <location>
        <begin position="445"/>
        <end position="466"/>
    </location>
</feature>
<organism evidence="4 5">
    <name type="scientific">Symbiodinium microadriaticum</name>
    <name type="common">Dinoflagellate</name>
    <name type="synonym">Zooxanthella microadriatica</name>
    <dbReference type="NCBI Taxonomy" id="2951"/>
    <lineage>
        <taxon>Eukaryota</taxon>
        <taxon>Sar</taxon>
        <taxon>Alveolata</taxon>
        <taxon>Dinophyceae</taxon>
        <taxon>Suessiales</taxon>
        <taxon>Symbiodiniaceae</taxon>
        <taxon>Symbiodinium</taxon>
    </lineage>
</organism>
<evidence type="ECO:0000256" key="1">
    <source>
        <dbReference type="PROSITE-ProRule" id="PRU00023"/>
    </source>
</evidence>
<evidence type="ECO:0000313" key="4">
    <source>
        <dbReference type="EMBL" id="OLQ10317.1"/>
    </source>
</evidence>
<dbReference type="PROSITE" id="PS50088">
    <property type="entry name" value="ANK_REPEAT"/>
    <property type="match status" value="1"/>
</dbReference>
<comment type="caution">
    <text evidence="4">The sequence shown here is derived from an EMBL/GenBank/DDBJ whole genome shotgun (WGS) entry which is preliminary data.</text>
</comment>
<feature type="transmembrane region" description="Helical" evidence="3">
    <location>
        <begin position="586"/>
        <end position="608"/>
    </location>
</feature>
<accession>A0A1Q9ESC4</accession>
<feature type="transmembrane region" description="Helical" evidence="3">
    <location>
        <begin position="256"/>
        <end position="274"/>
    </location>
</feature>
<dbReference type="Proteomes" id="UP000186817">
    <property type="component" value="Unassembled WGS sequence"/>
</dbReference>
<reference evidence="4 5" key="1">
    <citation type="submission" date="2016-02" db="EMBL/GenBank/DDBJ databases">
        <title>Genome analysis of coral dinoflagellate symbionts highlights evolutionary adaptations to a symbiotic lifestyle.</title>
        <authorList>
            <person name="Aranda M."/>
            <person name="Li Y."/>
            <person name="Liew Y.J."/>
            <person name="Baumgarten S."/>
            <person name="Simakov O."/>
            <person name="Wilson M."/>
            <person name="Piel J."/>
            <person name="Ashoor H."/>
            <person name="Bougouffa S."/>
            <person name="Bajic V.B."/>
            <person name="Ryu T."/>
            <person name="Ravasi T."/>
            <person name="Bayer T."/>
            <person name="Micklem G."/>
            <person name="Kim H."/>
            <person name="Bhak J."/>
            <person name="Lajeunesse T.C."/>
            <person name="Voolstra C.R."/>
        </authorList>
    </citation>
    <scope>NUCLEOTIDE SEQUENCE [LARGE SCALE GENOMIC DNA]</scope>
    <source>
        <strain evidence="4 5">CCMP2467</strain>
    </source>
</reference>
<feature type="transmembrane region" description="Helical" evidence="3">
    <location>
        <begin position="523"/>
        <end position="541"/>
    </location>
</feature>
<feature type="repeat" description="ANK" evidence="1">
    <location>
        <begin position="1156"/>
        <end position="1188"/>
    </location>
</feature>
<keyword evidence="3" id="KW-0472">Membrane</keyword>
<protein>
    <submittedName>
        <fullName evidence="4">Uncharacterized protein</fullName>
    </submittedName>
</protein>
<gene>
    <name evidence="4" type="ORF">AK812_SmicGene5995</name>
</gene>
<keyword evidence="3" id="KW-1133">Transmembrane helix</keyword>
<evidence type="ECO:0000256" key="2">
    <source>
        <dbReference type="SAM" id="MobiDB-lite"/>
    </source>
</evidence>
<feature type="transmembrane region" description="Helical" evidence="3">
    <location>
        <begin position="497"/>
        <end position="517"/>
    </location>
</feature>
<dbReference type="SUPFAM" id="SSF48403">
    <property type="entry name" value="Ankyrin repeat"/>
    <property type="match status" value="1"/>
</dbReference>
<dbReference type="OrthoDB" id="417668at2759"/>
<dbReference type="EMBL" id="LSRX01000081">
    <property type="protein sequence ID" value="OLQ10317.1"/>
    <property type="molecule type" value="Genomic_DNA"/>
</dbReference>
<keyword evidence="1" id="KW-0040">ANK repeat</keyword>
<keyword evidence="5" id="KW-1185">Reference proteome</keyword>
<evidence type="ECO:0000313" key="5">
    <source>
        <dbReference type="Proteomes" id="UP000186817"/>
    </source>
</evidence>
<dbReference type="Gene3D" id="1.25.40.20">
    <property type="entry name" value="Ankyrin repeat-containing domain"/>
    <property type="match status" value="1"/>
</dbReference>
<dbReference type="InterPro" id="IPR036770">
    <property type="entry name" value="Ankyrin_rpt-contain_sf"/>
</dbReference>
<keyword evidence="3" id="KW-0812">Transmembrane</keyword>
<evidence type="ECO:0000256" key="3">
    <source>
        <dbReference type="SAM" id="Phobius"/>
    </source>
</evidence>
<sequence length="1447" mass="159514">MCKFAQNCGQQLATSGSASSRGPFAAQTWLILGAMFVRSWSILVLCGGLREEAQEVLHPERAASAQCPRAVPSDPESFDARSLVIDKVDFSFFESREFFVATDAMCSQQLQDVPVRKVPREAFAKQALLEQRSLVKQLNEGLRAVKMQDGTQLAKMRKPAKNVERETILAPVVELHLFPTVPDDATAPWKALVVQRSREVCGRTLYLCEAQEPRCVAELPFEALPFRFLRGTCLDFWSHADLRRSTRFRLMTSAELLLLLGPCTLLLALLWATWTSARLARVETKPHVRAEEKLQDFRALCPAACRLLRCSDVSTKAGPELSLFSRRLEAGAIVQLSELAVADRSSWALAAASLDFWELLSLASGKHRKAVWGRVQLLEEKGWVMVFDEATADHYIMSPEDRREAAFMPHRELQTETGPFCWQLLLLVAAYVSAQWFLLHFLAVLHINAFLAMATGVLGAHVVVLVQLQEGLQMRLEYEEVLEQRQLLLLVAPRMKLLLFLVLGFGLSAGLLVTMAWSGSRQIGPFASLLAFVALHGRALLRDRNGLEKWRQPMLESECQAIVSDQLPLVHDRPAKISKGRGFKQTWARLLLAFAAAFGLCVTGLTVLEAQQMVGKVVHMEFSRGFWAYPTDADTLQSTLLLDVEADLVTLQLQKGEHTKDLTLEIRHPSLPVNLTRLPPQKNDTADYPISLPTGPLYTRISILASGSVLNTRYVVHILRVGTAINVSLTGTFDAEQFSDTSIVTFREERRLQYQQENPVWYIPDLNANANMTISVRILPVCFAPLTQFKSQVAADEGLGLPGAEIAKTCECGKQVWGTGNDCHLQQQVSLDSSSSDMCVFSRRASRKIDSAQHIGSPSSIGMVDALVLWLRDTWHSGKRLQLAVFMTANDQPPASYALHNMPADSASSIENVFEVELLGKVLLQEVMPLLLISSTQDETDTQAEEVPLILKKHAPPIVVKLNRTECFFLPPLETPSSKHAVCGSCDFDSLNWTIADGRFGINATIRLESQTRCATMAGKNTVASLRAVRTERASCSNWCSRYPPWHQNTDVPLVQSSELCIREAARHNIPALFRLTKELITGDKCLEDLGIIGELLSQNLTQQPRELFEKVDGLNPNSLYQGHTLLQVVIEKDNLQNLAWLLGRPGINVDEPDANGDTALVTAGRLCRLGAVQQLLERGANASSVNKKKPEISPGCYSTVVSSILTEYEKHSCSDGDVLKVVHMLKKPPADLFTTGSCDSRGFILRKSVDHGEGLFPAMEAVLEELPGSHKINGKATFQMLFKRGLKSPARDRFILQAAGLLVGRYDVNISTTIEGKRRTPLMEVSGHNALYWASKKKCSSSVVPVLATETMARGALGVRAFPITPAVGAAGPGLPRALGRACQALCPSLGFGQGCRGRSDEQSNRVQALRVSRRPLRSPPAGSPSLSSLEEVAACSTHTWQPCAG</sequence>
<dbReference type="InterPro" id="IPR002110">
    <property type="entry name" value="Ankyrin_rpt"/>
</dbReference>
<feature type="transmembrane region" description="Helical" evidence="3">
    <location>
        <begin position="420"/>
        <end position="439"/>
    </location>
</feature>
<feature type="region of interest" description="Disordered" evidence="2">
    <location>
        <begin position="1410"/>
        <end position="1431"/>
    </location>
</feature>
<proteinExistence type="predicted"/>
<name>A0A1Q9ESC4_SYMMI</name>